<accession>A0A198A440</accession>
<evidence type="ECO:0000256" key="9">
    <source>
        <dbReference type="ARBA" id="ARBA00023324"/>
    </source>
</evidence>
<feature type="active site" evidence="10">
    <location>
        <position position="64"/>
    </location>
</feature>
<dbReference type="GO" id="GO:0020037">
    <property type="term" value="F:heme binding"/>
    <property type="evidence" value="ECO:0007669"/>
    <property type="project" value="InterPro"/>
</dbReference>
<dbReference type="GO" id="GO:0042744">
    <property type="term" value="P:hydrogen peroxide catabolic process"/>
    <property type="evidence" value="ECO:0007669"/>
    <property type="project" value="UniProtKB-KW"/>
</dbReference>
<keyword evidence="4" id="KW-0575">Peroxidase</keyword>
<evidence type="ECO:0000256" key="8">
    <source>
        <dbReference type="ARBA" id="ARBA00023004"/>
    </source>
</evidence>
<evidence type="ECO:0000256" key="10">
    <source>
        <dbReference type="PIRSR" id="PIRSR038928-1"/>
    </source>
</evidence>
<keyword evidence="15" id="KW-1185">Reference proteome</keyword>
<evidence type="ECO:0000256" key="6">
    <source>
        <dbReference type="ARBA" id="ARBA00022723"/>
    </source>
</evidence>
<evidence type="ECO:0000256" key="1">
    <source>
        <dbReference type="ARBA" id="ARBA00001971"/>
    </source>
</evidence>
<dbReference type="RefSeq" id="WP_068667806.1">
    <property type="nucleotide sequence ID" value="NZ_LYPB01000080.1"/>
</dbReference>
<evidence type="ECO:0000256" key="5">
    <source>
        <dbReference type="ARBA" id="ARBA00022617"/>
    </source>
</evidence>
<name>A0A198A440_9BACL</name>
<protein>
    <recommendedName>
        <fullName evidence="3">catalase</fullName>
        <ecNumber evidence="3">1.11.1.6</ecNumber>
    </recommendedName>
</protein>
<dbReference type="PROSITE" id="PS00438">
    <property type="entry name" value="CATALASE_2"/>
    <property type="match status" value="1"/>
</dbReference>
<dbReference type="EMBL" id="LYPB01000080">
    <property type="protein sequence ID" value="OAS15738.1"/>
    <property type="molecule type" value="Genomic_DNA"/>
</dbReference>
<evidence type="ECO:0000259" key="13">
    <source>
        <dbReference type="SMART" id="SM01060"/>
    </source>
</evidence>
<dbReference type="Pfam" id="PF00199">
    <property type="entry name" value="Catalase"/>
    <property type="match status" value="1"/>
</dbReference>
<organism evidence="14 15">
    <name type="scientific">Paenibacillus oryzisoli</name>
    <dbReference type="NCBI Taxonomy" id="1850517"/>
    <lineage>
        <taxon>Bacteria</taxon>
        <taxon>Bacillati</taxon>
        <taxon>Bacillota</taxon>
        <taxon>Bacilli</taxon>
        <taxon>Bacillales</taxon>
        <taxon>Paenibacillaceae</taxon>
        <taxon>Paenibacillus</taxon>
    </lineage>
</organism>
<dbReference type="GO" id="GO:0042542">
    <property type="term" value="P:response to hydrogen peroxide"/>
    <property type="evidence" value="ECO:0007669"/>
    <property type="project" value="TreeGrafter"/>
</dbReference>
<dbReference type="STRING" id="1850517.A8708_32595"/>
<dbReference type="OrthoDB" id="9760293at2"/>
<comment type="cofactor">
    <cofactor evidence="1 11">
        <name>heme</name>
        <dbReference type="ChEBI" id="CHEBI:30413"/>
    </cofactor>
</comment>
<keyword evidence="8 11" id="KW-0408">Iron</keyword>
<dbReference type="GO" id="GO:0004096">
    <property type="term" value="F:catalase activity"/>
    <property type="evidence" value="ECO:0007669"/>
    <property type="project" value="UniProtKB-EC"/>
</dbReference>
<dbReference type="Proteomes" id="UP000078454">
    <property type="component" value="Unassembled WGS sequence"/>
</dbReference>
<feature type="domain" description="Catalase core" evidence="13">
    <location>
        <begin position="17"/>
        <end position="413"/>
    </location>
</feature>
<dbReference type="InterPro" id="IPR024711">
    <property type="entry name" value="Catalase_clade1/3"/>
</dbReference>
<feature type="active site" evidence="10">
    <location>
        <position position="137"/>
    </location>
</feature>
<evidence type="ECO:0000313" key="14">
    <source>
        <dbReference type="EMBL" id="OAS15738.1"/>
    </source>
</evidence>
<reference evidence="14 15" key="1">
    <citation type="submission" date="2016-05" db="EMBL/GenBank/DDBJ databases">
        <title>Paenibacillus sp. 1ZS3-15 nov., isolated from the rhizosphere soil.</title>
        <authorList>
            <person name="Zhang X.X."/>
            <person name="Zhang J."/>
        </authorList>
    </citation>
    <scope>NUCLEOTIDE SEQUENCE [LARGE SCALE GENOMIC DNA]</scope>
    <source>
        <strain evidence="14 15">1ZS3-15</strain>
    </source>
</reference>
<dbReference type="InterPro" id="IPR020835">
    <property type="entry name" value="Catalase_sf"/>
</dbReference>
<sequence length="461" mass="52273">MEDNRGLPPKPIHPNGSSEWSGDAPAKFHSQSVGYQGPVLEQDSILHETLETFVHTKILERPVHVKGYGAFGYFQTVNAMTPYTKLHFLQQPGQQVPVTVRFSLAVSNKGTPDTSRNVRGFSTKFYTEQGVFDLLCNHIPVFSVRDAIRFPESIKAFLPSPVNNLIDPERFWSFIARAPEATHFLVQLYSDAGTIKSFRHMPGHSVNTYVWRNELGIRTLVKYHWYPLAGRQVIDNREAATLAGENPDYAGKDLFDTLASGRTVEYGLYVQLMNPDDGAKLSYDPLDDTKVWDERQFPLMPVGRLILNRNPDNYMEQVEKIAFSPANLLEGAELSDDKMLQGRTNIYWDSQRHRLGSDFRKLPINHQTNWTPRSLETSGEGRYVEGRLIRSDIPNPDNFTQAGQYYNSLPPIQQEHLVENLAADLARISTDLQHIVLTYLNQASQELATKVSGRIQLQNKG</sequence>
<evidence type="ECO:0000256" key="11">
    <source>
        <dbReference type="PIRSR" id="PIRSR038928-2"/>
    </source>
</evidence>
<dbReference type="SUPFAM" id="SSF56634">
    <property type="entry name" value="Heme-dependent catalase-like"/>
    <property type="match status" value="1"/>
</dbReference>
<dbReference type="SMART" id="SM01060">
    <property type="entry name" value="Catalase"/>
    <property type="match status" value="1"/>
</dbReference>
<evidence type="ECO:0000256" key="4">
    <source>
        <dbReference type="ARBA" id="ARBA00022559"/>
    </source>
</evidence>
<keyword evidence="5 11" id="KW-0349">Heme</keyword>
<dbReference type="GO" id="GO:0046872">
    <property type="term" value="F:metal ion binding"/>
    <property type="evidence" value="ECO:0007669"/>
    <property type="project" value="UniProtKB-KW"/>
</dbReference>
<dbReference type="Pfam" id="PF06628">
    <property type="entry name" value="Catalase-rel"/>
    <property type="match status" value="1"/>
</dbReference>
<comment type="similarity">
    <text evidence="2">Belongs to the catalase family.</text>
</comment>
<comment type="caution">
    <text evidence="14">The sequence shown here is derived from an EMBL/GenBank/DDBJ whole genome shotgun (WGS) entry which is preliminary data.</text>
</comment>
<evidence type="ECO:0000256" key="12">
    <source>
        <dbReference type="SAM" id="MobiDB-lite"/>
    </source>
</evidence>
<proteinExistence type="inferred from homology"/>
<dbReference type="PRINTS" id="PR00067">
    <property type="entry name" value="CATALASE"/>
</dbReference>
<dbReference type="AlphaFoldDB" id="A0A198A440"/>
<keyword evidence="9" id="KW-0376">Hydrogen peroxide</keyword>
<feature type="region of interest" description="Disordered" evidence="12">
    <location>
        <begin position="1"/>
        <end position="27"/>
    </location>
</feature>
<keyword evidence="6 11" id="KW-0479">Metal-binding</keyword>
<evidence type="ECO:0000313" key="15">
    <source>
        <dbReference type="Proteomes" id="UP000078454"/>
    </source>
</evidence>
<evidence type="ECO:0000256" key="7">
    <source>
        <dbReference type="ARBA" id="ARBA00023002"/>
    </source>
</evidence>
<dbReference type="InterPro" id="IPR011614">
    <property type="entry name" value="Catalase_core"/>
</dbReference>
<dbReference type="Gene3D" id="2.40.180.10">
    <property type="entry name" value="Catalase core domain"/>
    <property type="match status" value="1"/>
</dbReference>
<dbReference type="PANTHER" id="PTHR11465:SF23">
    <property type="entry name" value="CATALASE-2"/>
    <property type="match status" value="1"/>
</dbReference>
<dbReference type="GO" id="GO:0005737">
    <property type="term" value="C:cytoplasm"/>
    <property type="evidence" value="ECO:0007669"/>
    <property type="project" value="TreeGrafter"/>
</dbReference>
<dbReference type="EC" id="1.11.1.6" evidence="3"/>
<dbReference type="PROSITE" id="PS51402">
    <property type="entry name" value="CATALASE_3"/>
    <property type="match status" value="1"/>
</dbReference>
<evidence type="ECO:0000256" key="3">
    <source>
        <dbReference type="ARBA" id="ARBA00012314"/>
    </source>
</evidence>
<dbReference type="InterPro" id="IPR010582">
    <property type="entry name" value="Catalase_immune_responsive"/>
</dbReference>
<gene>
    <name evidence="14" type="ORF">A8708_32595</name>
</gene>
<dbReference type="PANTHER" id="PTHR11465">
    <property type="entry name" value="CATALASE"/>
    <property type="match status" value="1"/>
</dbReference>
<feature type="binding site" description="axial binding residue" evidence="11">
    <location>
        <position position="347"/>
    </location>
    <ligand>
        <name>heme</name>
        <dbReference type="ChEBI" id="CHEBI:30413"/>
    </ligand>
    <ligandPart>
        <name>Fe</name>
        <dbReference type="ChEBI" id="CHEBI:18248"/>
    </ligandPart>
</feature>
<dbReference type="InterPro" id="IPR018028">
    <property type="entry name" value="Catalase"/>
</dbReference>
<dbReference type="InterPro" id="IPR024708">
    <property type="entry name" value="Catalase_AS"/>
</dbReference>
<evidence type="ECO:0000256" key="2">
    <source>
        <dbReference type="ARBA" id="ARBA00005329"/>
    </source>
</evidence>
<keyword evidence="7" id="KW-0560">Oxidoreductase</keyword>
<dbReference type="PIRSF" id="PIRSF038928">
    <property type="entry name" value="Catalase_clade1-3"/>
    <property type="match status" value="1"/>
</dbReference>